<dbReference type="OrthoDB" id="793244at2"/>
<dbReference type="Pfam" id="PF08534">
    <property type="entry name" value="Redoxin"/>
    <property type="match status" value="1"/>
</dbReference>
<dbReference type="PANTHER" id="PTHR42852">
    <property type="entry name" value="THIOL:DISULFIDE INTERCHANGE PROTEIN DSBE"/>
    <property type="match status" value="1"/>
</dbReference>
<evidence type="ECO:0000313" key="8">
    <source>
        <dbReference type="Proteomes" id="UP000487757"/>
    </source>
</evidence>
<dbReference type="GO" id="GO:0017004">
    <property type="term" value="P:cytochrome complex assembly"/>
    <property type="evidence" value="ECO:0007669"/>
    <property type="project" value="UniProtKB-KW"/>
</dbReference>
<evidence type="ECO:0000259" key="6">
    <source>
        <dbReference type="PROSITE" id="PS51352"/>
    </source>
</evidence>
<evidence type="ECO:0000256" key="5">
    <source>
        <dbReference type="SAM" id="SignalP"/>
    </source>
</evidence>
<dbReference type="InterPro" id="IPR050553">
    <property type="entry name" value="Thioredoxin_ResA/DsbE_sf"/>
</dbReference>
<feature type="domain" description="Thioredoxin" evidence="6">
    <location>
        <begin position="37"/>
        <end position="187"/>
    </location>
</feature>
<dbReference type="GO" id="GO:0016491">
    <property type="term" value="F:oxidoreductase activity"/>
    <property type="evidence" value="ECO:0007669"/>
    <property type="project" value="InterPro"/>
</dbReference>
<dbReference type="CDD" id="cd02966">
    <property type="entry name" value="TlpA_like_family"/>
    <property type="match status" value="1"/>
</dbReference>
<organism evidence="7 8">
    <name type="scientific">Pedobacter petrophilus</name>
    <dbReference type="NCBI Taxonomy" id="1908241"/>
    <lineage>
        <taxon>Bacteria</taxon>
        <taxon>Pseudomonadati</taxon>
        <taxon>Bacteroidota</taxon>
        <taxon>Sphingobacteriia</taxon>
        <taxon>Sphingobacteriales</taxon>
        <taxon>Sphingobacteriaceae</taxon>
        <taxon>Pedobacter</taxon>
    </lineage>
</organism>
<proteinExistence type="predicted"/>
<keyword evidence="4" id="KW-0676">Redox-active center</keyword>
<keyword evidence="8" id="KW-1185">Reference proteome</keyword>
<name>A0A7K0FSW7_9SPHI</name>
<sequence length="191" mass="21575">MKKTTVLIVVAVLCLFFGAHAQQKMIKPKQTMAIKALTIGDKIPEILFTKLINSKDEQFSTTALFGKAIIIDFWATWCTSCISGFPHLEELQKKYLKNLKIILVDNSDRDNPEKIREFIQRRKENGYQTTIPTVFNEASLDLLFPHRSIPHYILIGPDGRVKAITGSEGITEQNVKSLMAGLDLELKLKEG</sequence>
<dbReference type="PROSITE" id="PS51352">
    <property type="entry name" value="THIOREDOXIN_2"/>
    <property type="match status" value="1"/>
</dbReference>
<dbReference type="InterPro" id="IPR036249">
    <property type="entry name" value="Thioredoxin-like_sf"/>
</dbReference>
<dbReference type="AlphaFoldDB" id="A0A7K0FSW7"/>
<evidence type="ECO:0000256" key="1">
    <source>
        <dbReference type="ARBA" id="ARBA00004196"/>
    </source>
</evidence>
<evidence type="ECO:0000313" key="7">
    <source>
        <dbReference type="EMBL" id="MRX74708.1"/>
    </source>
</evidence>
<comment type="caution">
    <text evidence="7">The sequence shown here is derived from an EMBL/GenBank/DDBJ whole genome shotgun (WGS) entry which is preliminary data.</text>
</comment>
<dbReference type="InterPro" id="IPR013766">
    <property type="entry name" value="Thioredoxin_domain"/>
</dbReference>
<dbReference type="GO" id="GO:0030313">
    <property type="term" value="C:cell envelope"/>
    <property type="evidence" value="ECO:0007669"/>
    <property type="project" value="UniProtKB-SubCell"/>
</dbReference>
<comment type="subcellular location">
    <subcellularLocation>
        <location evidence="1">Cell envelope</location>
    </subcellularLocation>
</comment>
<reference evidence="7 8" key="1">
    <citation type="submission" date="2019-11" db="EMBL/GenBank/DDBJ databases">
        <title>Pedobacter petrophilus genome.</title>
        <authorList>
            <person name="Feldbauer M.J."/>
            <person name="Newman J.D."/>
        </authorList>
    </citation>
    <scope>NUCLEOTIDE SEQUENCE [LARGE SCALE GENOMIC DNA]</scope>
    <source>
        <strain evidence="7 8">LMG 29686</strain>
    </source>
</reference>
<dbReference type="Gene3D" id="3.40.30.10">
    <property type="entry name" value="Glutaredoxin"/>
    <property type="match status" value="1"/>
</dbReference>
<gene>
    <name evidence="7" type="ORF">GJU39_01290</name>
</gene>
<dbReference type="EMBL" id="WKKH01000002">
    <property type="protein sequence ID" value="MRX74708.1"/>
    <property type="molecule type" value="Genomic_DNA"/>
</dbReference>
<dbReference type="PANTHER" id="PTHR42852:SF6">
    <property type="entry name" value="THIOL:DISULFIDE INTERCHANGE PROTEIN DSBE"/>
    <property type="match status" value="1"/>
</dbReference>
<accession>A0A7K0FSW7</accession>
<protein>
    <submittedName>
        <fullName evidence="7">Redoxin family protein</fullName>
    </submittedName>
</protein>
<keyword evidence="5" id="KW-0732">Signal</keyword>
<dbReference type="RefSeq" id="WP_154278883.1">
    <property type="nucleotide sequence ID" value="NZ_JBHUJQ010000001.1"/>
</dbReference>
<evidence type="ECO:0000256" key="4">
    <source>
        <dbReference type="ARBA" id="ARBA00023284"/>
    </source>
</evidence>
<keyword evidence="3" id="KW-1015">Disulfide bond</keyword>
<evidence type="ECO:0000256" key="3">
    <source>
        <dbReference type="ARBA" id="ARBA00023157"/>
    </source>
</evidence>
<dbReference type="SUPFAM" id="SSF52833">
    <property type="entry name" value="Thioredoxin-like"/>
    <property type="match status" value="1"/>
</dbReference>
<dbReference type="InterPro" id="IPR013740">
    <property type="entry name" value="Redoxin"/>
</dbReference>
<evidence type="ECO:0000256" key="2">
    <source>
        <dbReference type="ARBA" id="ARBA00022748"/>
    </source>
</evidence>
<keyword evidence="2" id="KW-0201">Cytochrome c-type biogenesis</keyword>
<dbReference type="Proteomes" id="UP000487757">
    <property type="component" value="Unassembled WGS sequence"/>
</dbReference>
<feature type="chain" id="PRO_5029800256" evidence="5">
    <location>
        <begin position="22"/>
        <end position="191"/>
    </location>
</feature>
<feature type="signal peptide" evidence="5">
    <location>
        <begin position="1"/>
        <end position="21"/>
    </location>
</feature>